<dbReference type="RefSeq" id="WP_068821575.1">
    <property type="nucleotide sequence ID" value="NZ_LWHJ01000022.1"/>
</dbReference>
<keyword evidence="6" id="KW-1185">Reference proteome</keyword>
<comment type="caution">
    <text evidence="5">The sequence shown here is derived from an EMBL/GenBank/DDBJ whole genome shotgun (WGS) entry which is preliminary data.</text>
</comment>
<dbReference type="SUPFAM" id="SSF51182">
    <property type="entry name" value="RmlC-like cupins"/>
    <property type="match status" value="1"/>
</dbReference>
<dbReference type="Gene3D" id="2.60.120.10">
    <property type="entry name" value="Jelly Rolls"/>
    <property type="match status" value="1"/>
</dbReference>
<dbReference type="GO" id="GO:0003700">
    <property type="term" value="F:DNA-binding transcription factor activity"/>
    <property type="evidence" value="ECO:0007669"/>
    <property type="project" value="InterPro"/>
</dbReference>
<organism evidence="5 6">
    <name type="scientific">Pedobacter psychrophilus</name>
    <dbReference type="NCBI Taxonomy" id="1826909"/>
    <lineage>
        <taxon>Bacteria</taxon>
        <taxon>Pseudomonadati</taxon>
        <taxon>Bacteroidota</taxon>
        <taxon>Sphingobacteriia</taxon>
        <taxon>Sphingobacteriales</taxon>
        <taxon>Sphingobacteriaceae</taxon>
        <taxon>Pedobacter</taxon>
    </lineage>
</organism>
<dbReference type="InterPro" id="IPR009057">
    <property type="entry name" value="Homeodomain-like_sf"/>
</dbReference>
<reference evidence="5 6" key="1">
    <citation type="submission" date="2016-04" db="EMBL/GenBank/DDBJ databases">
        <authorList>
            <person name="Evans L.H."/>
            <person name="Alamgir A."/>
            <person name="Owens N."/>
            <person name="Weber N.D."/>
            <person name="Virtaneva K."/>
            <person name="Barbian K."/>
            <person name="Babar A."/>
            <person name="Rosenke K."/>
        </authorList>
    </citation>
    <scope>NUCLEOTIDE SEQUENCE [LARGE SCALE GENOMIC DNA]</scope>
    <source>
        <strain evidence="5 6">CCM 8644</strain>
    </source>
</reference>
<dbReference type="Pfam" id="PF12833">
    <property type="entry name" value="HTH_18"/>
    <property type="match status" value="1"/>
</dbReference>
<dbReference type="OrthoDB" id="9787988at2"/>
<dbReference type="EMBL" id="LWHJ01000022">
    <property type="protein sequence ID" value="OAQ40338.1"/>
    <property type="molecule type" value="Genomic_DNA"/>
</dbReference>
<feature type="domain" description="HTH araC/xylS-type" evidence="4">
    <location>
        <begin position="188"/>
        <end position="286"/>
    </location>
</feature>
<accession>A0A179DHA8</accession>
<dbReference type="SMART" id="SM00342">
    <property type="entry name" value="HTH_ARAC"/>
    <property type="match status" value="1"/>
</dbReference>
<evidence type="ECO:0000256" key="1">
    <source>
        <dbReference type="ARBA" id="ARBA00023015"/>
    </source>
</evidence>
<dbReference type="PANTHER" id="PTHR43280:SF34">
    <property type="entry name" value="ARAC-FAMILY TRANSCRIPTIONAL REGULATOR"/>
    <property type="match status" value="1"/>
</dbReference>
<evidence type="ECO:0000256" key="3">
    <source>
        <dbReference type="ARBA" id="ARBA00023163"/>
    </source>
</evidence>
<keyword evidence="3" id="KW-0804">Transcription</keyword>
<evidence type="ECO:0000256" key="2">
    <source>
        <dbReference type="ARBA" id="ARBA00023125"/>
    </source>
</evidence>
<dbReference type="InterPro" id="IPR018060">
    <property type="entry name" value="HTH_AraC"/>
</dbReference>
<dbReference type="InterPro" id="IPR011051">
    <property type="entry name" value="RmlC_Cupin_sf"/>
</dbReference>
<dbReference type="STRING" id="1826909.A5893_05135"/>
<gene>
    <name evidence="5" type="ORF">A5893_05135</name>
</gene>
<reference evidence="5 6" key="2">
    <citation type="submission" date="2016-06" db="EMBL/GenBank/DDBJ databases">
        <title>Pedobacter psychrophilus sp. nov., isolated from Antarctic fragmentary rock.</title>
        <authorList>
            <person name="Svec P."/>
        </authorList>
    </citation>
    <scope>NUCLEOTIDE SEQUENCE [LARGE SCALE GENOMIC DNA]</scope>
    <source>
        <strain evidence="5 6">CCM 8644</strain>
    </source>
</reference>
<dbReference type="AlphaFoldDB" id="A0A179DHA8"/>
<protein>
    <recommendedName>
        <fullName evidence="4">HTH araC/xylS-type domain-containing protein</fullName>
    </recommendedName>
</protein>
<dbReference type="InterPro" id="IPR014710">
    <property type="entry name" value="RmlC-like_jellyroll"/>
</dbReference>
<dbReference type="Proteomes" id="UP000078459">
    <property type="component" value="Unassembled WGS sequence"/>
</dbReference>
<keyword evidence="2" id="KW-0238">DNA-binding</keyword>
<dbReference type="SUPFAM" id="SSF46689">
    <property type="entry name" value="Homeodomain-like"/>
    <property type="match status" value="2"/>
</dbReference>
<dbReference type="GO" id="GO:0043565">
    <property type="term" value="F:sequence-specific DNA binding"/>
    <property type="evidence" value="ECO:0007669"/>
    <property type="project" value="InterPro"/>
</dbReference>
<keyword evidence="1" id="KW-0805">Transcription regulation</keyword>
<name>A0A179DHA8_9SPHI</name>
<dbReference type="PANTHER" id="PTHR43280">
    <property type="entry name" value="ARAC-FAMILY TRANSCRIPTIONAL REGULATOR"/>
    <property type="match status" value="1"/>
</dbReference>
<dbReference type="PROSITE" id="PS01124">
    <property type="entry name" value="HTH_ARAC_FAMILY_2"/>
    <property type="match status" value="1"/>
</dbReference>
<evidence type="ECO:0000259" key="4">
    <source>
        <dbReference type="PROSITE" id="PS01124"/>
    </source>
</evidence>
<proteinExistence type="predicted"/>
<evidence type="ECO:0000313" key="5">
    <source>
        <dbReference type="EMBL" id="OAQ40338.1"/>
    </source>
</evidence>
<dbReference type="Gene3D" id="1.10.10.60">
    <property type="entry name" value="Homeodomain-like"/>
    <property type="match status" value="2"/>
</dbReference>
<evidence type="ECO:0000313" key="6">
    <source>
        <dbReference type="Proteomes" id="UP000078459"/>
    </source>
</evidence>
<sequence>MSQPIFQHIYLPDKETYNILKVERPYFIVPWHMHLEIEIMSIVKGQGTRFVGDSVESYKEGDLVIVGSNLPHCWKSGPSHYVEETKYHTKAHVILFNESSFGNGFFSLSELKGIRELFDRACRGVYITGKTSKHIADKIEKAYLKKRVERFIAFIDILNDMANSTEYRLLVSIGYSTSLIESDMLRLNKVFDYLIINFSKQIRLDEVASLACMSSTAFCRYFKSHTNKSVMQFLNELRVGHAKKLLIESNENIGNIHFGCGFVNASNFYEQFRKITSFSPLEFRKRHQAKKMFLS</sequence>